<sequence length="118" mass="13170">MDEISTVLFRLAEGWPKKLHHRLLFLPLAAFPLANGTVVLISGDVFSTYDLKSNTPIAIGDKEKAFPNLPDGLVSGIPVISGRFDAYNLFDKQTVYEYSLKTMKILLAQPLKNFLLCK</sequence>
<keyword evidence="3" id="KW-1185">Reference proteome</keyword>
<evidence type="ECO:0000313" key="2">
    <source>
        <dbReference type="Proteomes" id="UP000038040"/>
    </source>
</evidence>
<dbReference type="Proteomes" id="UP000038040">
    <property type="component" value="Unplaced"/>
</dbReference>
<evidence type="ECO:0000313" key="4">
    <source>
        <dbReference type="WBParaSite" id="DME_0000742301-mRNA-1"/>
    </source>
</evidence>
<evidence type="ECO:0000313" key="1">
    <source>
        <dbReference type="EMBL" id="VDN60088.1"/>
    </source>
</evidence>
<proteinExistence type="predicted"/>
<dbReference type="SUPFAM" id="SSF50923">
    <property type="entry name" value="Hemopexin-like domain"/>
    <property type="match status" value="1"/>
</dbReference>
<dbReference type="STRING" id="318479.A0A0N4UIJ0"/>
<accession>A0A0N4UIJ0</accession>
<dbReference type="OrthoDB" id="406838at2759"/>
<dbReference type="WBParaSite" id="DME_0000742301-mRNA-1">
    <property type="protein sequence ID" value="DME_0000742301-mRNA-1"/>
    <property type="gene ID" value="DME_0000742301"/>
</dbReference>
<organism evidence="2 4">
    <name type="scientific">Dracunculus medinensis</name>
    <name type="common">Guinea worm</name>
    <dbReference type="NCBI Taxonomy" id="318479"/>
    <lineage>
        <taxon>Eukaryota</taxon>
        <taxon>Metazoa</taxon>
        <taxon>Ecdysozoa</taxon>
        <taxon>Nematoda</taxon>
        <taxon>Chromadorea</taxon>
        <taxon>Rhabditida</taxon>
        <taxon>Spirurina</taxon>
        <taxon>Dracunculoidea</taxon>
        <taxon>Dracunculidae</taxon>
        <taxon>Dracunculus</taxon>
    </lineage>
</organism>
<dbReference type="EMBL" id="UYYG01001200">
    <property type="protein sequence ID" value="VDN60088.1"/>
    <property type="molecule type" value="Genomic_DNA"/>
</dbReference>
<gene>
    <name evidence="1" type="ORF">DME_LOCUS10061</name>
</gene>
<protein>
    <submittedName>
        <fullName evidence="4">MacB_PCD domain-containing protein</fullName>
    </submittedName>
</protein>
<evidence type="ECO:0000313" key="3">
    <source>
        <dbReference type="Proteomes" id="UP000274756"/>
    </source>
</evidence>
<reference evidence="4" key="1">
    <citation type="submission" date="2017-02" db="UniProtKB">
        <authorList>
            <consortium name="WormBaseParasite"/>
        </authorList>
    </citation>
    <scope>IDENTIFICATION</scope>
</reference>
<dbReference type="AlphaFoldDB" id="A0A0N4UIJ0"/>
<name>A0A0N4UIJ0_DRAME</name>
<reference evidence="1 3" key="2">
    <citation type="submission" date="2018-11" db="EMBL/GenBank/DDBJ databases">
        <authorList>
            <consortium name="Pathogen Informatics"/>
        </authorList>
    </citation>
    <scope>NUCLEOTIDE SEQUENCE [LARGE SCALE GENOMIC DNA]</scope>
</reference>
<dbReference type="Proteomes" id="UP000274756">
    <property type="component" value="Unassembled WGS sequence"/>
</dbReference>
<dbReference type="InterPro" id="IPR036375">
    <property type="entry name" value="Hemopexin-like_dom_sf"/>
</dbReference>